<dbReference type="Proteomes" id="UP000183385">
    <property type="component" value="Unassembled WGS sequence"/>
</dbReference>
<organism evidence="1 4">
    <name type="scientific">Pseudomonas citronellolis</name>
    <dbReference type="NCBI Taxonomy" id="53408"/>
    <lineage>
        <taxon>Bacteria</taxon>
        <taxon>Pseudomonadati</taxon>
        <taxon>Pseudomonadota</taxon>
        <taxon>Gammaproteobacteria</taxon>
        <taxon>Pseudomonadales</taxon>
        <taxon>Pseudomonadaceae</taxon>
        <taxon>Pseudomonas</taxon>
    </lineage>
</organism>
<dbReference type="InterPro" id="IPR036237">
    <property type="entry name" value="Xyl_isomerase-like_sf"/>
</dbReference>
<dbReference type="Proteomes" id="UP000077748">
    <property type="component" value="Chromosome"/>
</dbReference>
<gene>
    <name evidence="1" type="ORF">A9C11_17330</name>
    <name evidence="2" type="ORF">P3W55_01530</name>
    <name evidence="3" type="ORF">SAMN05216577_10555</name>
</gene>
<dbReference type="AlphaFoldDB" id="A0A1A9KDS9"/>
<dbReference type="EMBL" id="CP015878">
    <property type="protein sequence ID" value="ANI15634.1"/>
    <property type="molecule type" value="Genomic_DNA"/>
</dbReference>
<dbReference type="EMBL" id="FOLS01000005">
    <property type="protein sequence ID" value="SFC37252.1"/>
    <property type="molecule type" value="Genomic_DNA"/>
</dbReference>
<proteinExistence type="predicted"/>
<protein>
    <submittedName>
        <fullName evidence="1">AP endonuclease</fullName>
    </submittedName>
</protein>
<evidence type="ECO:0000313" key="1">
    <source>
        <dbReference type="EMBL" id="ANI15634.1"/>
    </source>
</evidence>
<dbReference type="OrthoDB" id="2237247at2"/>
<name>A0A1A9KDS9_9PSED</name>
<reference evidence="3 5" key="2">
    <citation type="submission" date="2016-10" db="EMBL/GenBank/DDBJ databases">
        <authorList>
            <person name="Varghese N."/>
            <person name="Submissions S."/>
        </authorList>
    </citation>
    <scope>NUCLEOTIDE SEQUENCE [LARGE SCALE GENOMIC DNA]</scope>
    <source>
        <strain evidence="3 5">LMG 18378</strain>
    </source>
</reference>
<dbReference type="SUPFAM" id="SSF51658">
    <property type="entry name" value="Xylose isomerase-like"/>
    <property type="match status" value="1"/>
</dbReference>
<evidence type="ECO:0000313" key="5">
    <source>
        <dbReference type="Proteomes" id="UP000183385"/>
    </source>
</evidence>
<evidence type="ECO:0000313" key="4">
    <source>
        <dbReference type="Proteomes" id="UP000077748"/>
    </source>
</evidence>
<keyword evidence="1" id="KW-0255">Endonuclease</keyword>
<reference evidence="2" key="3">
    <citation type="submission" date="2023-03" db="EMBL/GenBank/DDBJ databases">
        <title>Draft assemblies of triclosan tolerant bacteria isolated from returned activated sludge.</title>
        <authorList>
            <person name="Van Hamelsveld S."/>
        </authorList>
    </citation>
    <scope>NUCLEOTIDE SEQUENCE</scope>
    <source>
        <strain evidence="2">GW210015_S63</strain>
    </source>
</reference>
<evidence type="ECO:0000313" key="3">
    <source>
        <dbReference type="EMBL" id="SFC37252.1"/>
    </source>
</evidence>
<accession>A0A1A9KDS9</accession>
<evidence type="ECO:0000313" key="2">
    <source>
        <dbReference type="EMBL" id="MDF3840386.1"/>
    </source>
</evidence>
<dbReference type="RefSeq" id="WP_009622618.1">
    <property type="nucleotide sequence ID" value="NZ_CP015878.1"/>
</dbReference>
<dbReference type="GO" id="GO:0004519">
    <property type="term" value="F:endonuclease activity"/>
    <property type="evidence" value="ECO:0007669"/>
    <property type="project" value="UniProtKB-KW"/>
</dbReference>
<keyword evidence="5" id="KW-1185">Reference proteome</keyword>
<reference evidence="1 4" key="1">
    <citation type="submission" date="2016-05" db="EMBL/GenBank/DDBJ databases">
        <title>Genome Sequence of Pseudomonas citronellolis Strain SJTE-3, an Estrogens and Persistent Organic Pollutants degradation strain.</title>
        <authorList>
            <person name="Liang R."/>
        </authorList>
    </citation>
    <scope>NUCLEOTIDE SEQUENCE [LARGE SCALE GENOMIC DNA]</scope>
    <source>
        <strain evidence="1 4">SJTE-3</strain>
    </source>
</reference>
<dbReference type="Gene3D" id="3.20.20.150">
    <property type="entry name" value="Divalent-metal-dependent TIM barrel enzymes"/>
    <property type="match status" value="1"/>
</dbReference>
<keyword evidence="1" id="KW-0540">Nuclease</keyword>
<keyword evidence="1" id="KW-0378">Hydrolase</keyword>
<dbReference type="EMBL" id="JARJLR010000033">
    <property type="protein sequence ID" value="MDF3840386.1"/>
    <property type="molecule type" value="Genomic_DNA"/>
</dbReference>
<sequence>MHANPVSISLSSFGADAVRQRGQAAYLALLAEAGASRVEWREELFDALPDAATLAAASAAQGLESLYSAPLELWRADASLEPAVAERLRLAGEAGAVALKVSLGHYRDECDLEALRPLLAQGPALLVENDQTAQGGRVEPLLRCFRRAAELGLPLAMTFDIGNWHWQGESPQQAARLLGPWVRYVHCKAVRRREDGRLVAVAPQPADLDEWEALLARFAPGVPRAIEYPLAGDDLASLTREQVAQLAQLGRAAEVRHG</sequence>
<dbReference type="Proteomes" id="UP001220662">
    <property type="component" value="Unassembled WGS sequence"/>
</dbReference>